<dbReference type="EMBL" id="CAJJDN010000183">
    <property type="protein sequence ID" value="CAD8128090.1"/>
    <property type="molecule type" value="Genomic_DNA"/>
</dbReference>
<keyword evidence="2" id="KW-1185">Reference proteome</keyword>
<dbReference type="Proteomes" id="UP000692954">
    <property type="component" value="Unassembled WGS sequence"/>
</dbReference>
<sequence length="143" mass="16977">MIYQNIKMFNNPNFENYLFKLNDLKCIFQKQKIYVIPNKNIVIVFTTHIANRSSLFIFNERFADIIQKGIKNKRSQLLNNKRKNKAIFEFNLKIKVVLHIITKQGLNQVKIELQIKMRRGISKLQIQDVIMNSSIKQIGMIKH</sequence>
<evidence type="ECO:0000313" key="1">
    <source>
        <dbReference type="EMBL" id="CAD8128090.1"/>
    </source>
</evidence>
<organism evidence="1 2">
    <name type="scientific">Paramecium sonneborni</name>
    <dbReference type="NCBI Taxonomy" id="65129"/>
    <lineage>
        <taxon>Eukaryota</taxon>
        <taxon>Sar</taxon>
        <taxon>Alveolata</taxon>
        <taxon>Ciliophora</taxon>
        <taxon>Intramacronucleata</taxon>
        <taxon>Oligohymenophorea</taxon>
        <taxon>Peniculida</taxon>
        <taxon>Parameciidae</taxon>
        <taxon>Paramecium</taxon>
    </lineage>
</organism>
<protein>
    <submittedName>
        <fullName evidence="1">Uncharacterized protein</fullName>
    </submittedName>
</protein>
<reference evidence="1" key="1">
    <citation type="submission" date="2021-01" db="EMBL/GenBank/DDBJ databases">
        <authorList>
            <consortium name="Genoscope - CEA"/>
            <person name="William W."/>
        </authorList>
    </citation>
    <scope>NUCLEOTIDE SEQUENCE</scope>
</reference>
<comment type="caution">
    <text evidence="1">The sequence shown here is derived from an EMBL/GenBank/DDBJ whole genome shotgun (WGS) entry which is preliminary data.</text>
</comment>
<dbReference type="AlphaFoldDB" id="A0A8S1RLS8"/>
<name>A0A8S1RLS8_9CILI</name>
<evidence type="ECO:0000313" key="2">
    <source>
        <dbReference type="Proteomes" id="UP000692954"/>
    </source>
</evidence>
<dbReference type="OrthoDB" id="299735at2759"/>
<proteinExistence type="predicted"/>
<accession>A0A8S1RLS8</accession>
<gene>
    <name evidence="1" type="ORF">PSON_ATCC_30995.1.T1830023</name>
</gene>